<dbReference type="GO" id="GO:0008270">
    <property type="term" value="F:zinc ion binding"/>
    <property type="evidence" value="ECO:0007669"/>
    <property type="project" value="UniProtKB-KW"/>
</dbReference>
<comment type="caution">
    <text evidence="8">The sequence shown here is derived from an EMBL/GenBank/DDBJ whole genome shotgun (WGS) entry which is preliminary data.</text>
</comment>
<name>A0A921QTD5_SORBI</name>
<feature type="domain" description="RING-type" evidence="7">
    <location>
        <begin position="63"/>
        <end position="112"/>
    </location>
</feature>
<evidence type="ECO:0000256" key="4">
    <source>
        <dbReference type="PROSITE-ProRule" id="PRU00175"/>
    </source>
</evidence>
<organism evidence="8 9">
    <name type="scientific">Sorghum bicolor</name>
    <name type="common">Sorghum</name>
    <name type="synonym">Sorghum vulgare</name>
    <dbReference type="NCBI Taxonomy" id="4558"/>
    <lineage>
        <taxon>Eukaryota</taxon>
        <taxon>Viridiplantae</taxon>
        <taxon>Streptophyta</taxon>
        <taxon>Embryophyta</taxon>
        <taxon>Tracheophyta</taxon>
        <taxon>Spermatophyta</taxon>
        <taxon>Magnoliopsida</taxon>
        <taxon>Liliopsida</taxon>
        <taxon>Poales</taxon>
        <taxon>Poaceae</taxon>
        <taxon>PACMAD clade</taxon>
        <taxon>Panicoideae</taxon>
        <taxon>Andropogonodae</taxon>
        <taxon>Andropogoneae</taxon>
        <taxon>Sorghinae</taxon>
        <taxon>Sorghum</taxon>
    </lineage>
</organism>
<dbReference type="Proteomes" id="UP000807115">
    <property type="component" value="Chromosome 6"/>
</dbReference>
<keyword evidence="6" id="KW-0472">Membrane</keyword>
<evidence type="ECO:0000256" key="3">
    <source>
        <dbReference type="ARBA" id="ARBA00022833"/>
    </source>
</evidence>
<evidence type="ECO:0000256" key="5">
    <source>
        <dbReference type="SAM" id="MobiDB-lite"/>
    </source>
</evidence>
<dbReference type="AlphaFoldDB" id="A0A921QTD5"/>
<evidence type="ECO:0000256" key="6">
    <source>
        <dbReference type="SAM" id="Phobius"/>
    </source>
</evidence>
<feature type="compositionally biased region" description="Low complexity" evidence="5">
    <location>
        <begin position="168"/>
        <end position="183"/>
    </location>
</feature>
<feature type="transmembrane region" description="Helical" evidence="6">
    <location>
        <begin position="17"/>
        <end position="39"/>
    </location>
</feature>
<proteinExistence type="predicted"/>
<keyword evidence="2 4" id="KW-0863">Zinc-finger</keyword>
<evidence type="ECO:0000256" key="2">
    <source>
        <dbReference type="ARBA" id="ARBA00022771"/>
    </source>
</evidence>
<gene>
    <name evidence="8" type="ORF">BDA96_06G141200</name>
</gene>
<keyword evidence="6" id="KW-1133">Transmembrane helix</keyword>
<keyword evidence="6" id="KW-0812">Transmembrane</keyword>
<evidence type="ECO:0000313" key="9">
    <source>
        <dbReference type="Proteomes" id="UP000807115"/>
    </source>
</evidence>
<accession>A0A921QTD5</accession>
<feature type="compositionally biased region" description="Pro residues" evidence="5">
    <location>
        <begin position="122"/>
        <end position="132"/>
    </location>
</feature>
<dbReference type="SUPFAM" id="SSF57850">
    <property type="entry name" value="RING/U-box"/>
    <property type="match status" value="1"/>
</dbReference>
<dbReference type="PANTHER" id="PTHR45969">
    <property type="entry name" value="RING ZINC FINGER PROTEIN-RELATED"/>
    <property type="match status" value="1"/>
</dbReference>
<dbReference type="InterPro" id="IPR013083">
    <property type="entry name" value="Znf_RING/FYVE/PHD"/>
</dbReference>
<dbReference type="PROSITE" id="PS50089">
    <property type="entry name" value="ZF_RING_2"/>
    <property type="match status" value="1"/>
</dbReference>
<evidence type="ECO:0000313" key="8">
    <source>
        <dbReference type="EMBL" id="KAG0526380.1"/>
    </source>
</evidence>
<keyword evidence="3" id="KW-0862">Zinc</keyword>
<sequence>MADPDDYWTRMAIAGHAVLRIAFPVAGVAVCVVAIVMWCPWRRIRLSTLGGVTTLTRMLNYPCTMCQESMEAGEKVRTLSCDHAFHCGGGAKCERGVDQWLLTQAMACPLCRKIPLPVLPGKQPPPSSPAPSPSASEPAIQQLPRTSSSSTQDLEKALLLPAHDETLAEASSSASAPPLAQTQLPRTSTPDVAGVLPLPASDEILPDASSSQ</sequence>
<dbReference type="PANTHER" id="PTHR45969:SF90">
    <property type="entry name" value="OJ991113_30.9 PROTEIN"/>
    <property type="match status" value="1"/>
</dbReference>
<evidence type="ECO:0000259" key="7">
    <source>
        <dbReference type="PROSITE" id="PS50089"/>
    </source>
</evidence>
<reference evidence="8" key="1">
    <citation type="journal article" date="2019" name="BMC Genomics">
        <title>A new reference genome for Sorghum bicolor reveals high levels of sequence similarity between sweet and grain genotypes: implications for the genetics of sugar metabolism.</title>
        <authorList>
            <person name="Cooper E.A."/>
            <person name="Brenton Z.W."/>
            <person name="Flinn B.S."/>
            <person name="Jenkins J."/>
            <person name="Shu S."/>
            <person name="Flowers D."/>
            <person name="Luo F."/>
            <person name="Wang Y."/>
            <person name="Xia P."/>
            <person name="Barry K."/>
            <person name="Daum C."/>
            <person name="Lipzen A."/>
            <person name="Yoshinaga Y."/>
            <person name="Schmutz J."/>
            <person name="Saski C."/>
            <person name="Vermerris W."/>
            <person name="Kresovich S."/>
        </authorList>
    </citation>
    <scope>NUCLEOTIDE SEQUENCE</scope>
</reference>
<feature type="compositionally biased region" description="Polar residues" evidence="5">
    <location>
        <begin position="143"/>
        <end position="152"/>
    </location>
</feature>
<reference evidence="8" key="2">
    <citation type="submission" date="2020-10" db="EMBL/GenBank/DDBJ databases">
        <authorList>
            <person name="Cooper E.A."/>
            <person name="Brenton Z.W."/>
            <person name="Flinn B.S."/>
            <person name="Jenkins J."/>
            <person name="Shu S."/>
            <person name="Flowers D."/>
            <person name="Luo F."/>
            <person name="Wang Y."/>
            <person name="Xia P."/>
            <person name="Barry K."/>
            <person name="Daum C."/>
            <person name="Lipzen A."/>
            <person name="Yoshinaga Y."/>
            <person name="Schmutz J."/>
            <person name="Saski C."/>
            <person name="Vermerris W."/>
            <person name="Kresovich S."/>
        </authorList>
    </citation>
    <scope>NUCLEOTIDE SEQUENCE</scope>
</reference>
<dbReference type="Pfam" id="PF13639">
    <property type="entry name" value="zf-RING_2"/>
    <property type="match status" value="1"/>
</dbReference>
<dbReference type="InterPro" id="IPR001841">
    <property type="entry name" value="Znf_RING"/>
</dbReference>
<dbReference type="EMBL" id="CM027685">
    <property type="protein sequence ID" value="KAG0526380.1"/>
    <property type="molecule type" value="Genomic_DNA"/>
</dbReference>
<evidence type="ECO:0000256" key="1">
    <source>
        <dbReference type="ARBA" id="ARBA00022723"/>
    </source>
</evidence>
<keyword evidence="1" id="KW-0479">Metal-binding</keyword>
<dbReference type="Gene3D" id="3.30.40.10">
    <property type="entry name" value="Zinc/RING finger domain, C3HC4 (zinc finger)"/>
    <property type="match status" value="1"/>
</dbReference>
<protein>
    <recommendedName>
        <fullName evidence="7">RING-type domain-containing protein</fullName>
    </recommendedName>
</protein>
<feature type="region of interest" description="Disordered" evidence="5">
    <location>
        <begin position="121"/>
        <end position="212"/>
    </location>
</feature>